<comment type="caution">
    <text evidence="1">The sequence shown here is derived from an EMBL/GenBank/DDBJ whole genome shotgun (WGS) entry which is preliminary data.</text>
</comment>
<sequence length="432" mass="50309">MASIYHTQIDMFKISSLFCQEFPETISINSYDERFWSLANNFIKSQILQEEKDYKKFSDFHNKIFKNESEAINFLNLSGKYLSNGGYVPNMLGEMRPANTLSISENIPIDIINFLTLVKKDDDIRAKLADSRIINPFLSRTDMNCIFKEMQTELQRVLENDEYENDHEIMEAVRKLNLQNKNLSKKIFSPPTAEEKARRSLFKKIFIANVKNRLNELDNPKEHDMIRWPYELIQNAKDSIVNTAQKSVDITIKFTDDYVDFIHNGAPFTAEAMLGLLYKYSEGKESPTKESTGFLTTHTLSKIVNVQGDVYIDNERVHGFTVTIDREGKTDEDFGRSIDKMEASKKYHNKPFGETKFHYPLRSSIATRNRDLGINSLRENMSLFYCFAQQSIVLLLLTTTKNQHFVPKTKREKFVKYKRQIAPTMIDLYSFQ</sequence>
<evidence type="ECO:0000313" key="2">
    <source>
        <dbReference type="Proteomes" id="UP000179807"/>
    </source>
</evidence>
<evidence type="ECO:0000313" key="1">
    <source>
        <dbReference type="EMBL" id="OHS95198.1"/>
    </source>
</evidence>
<dbReference type="GeneID" id="94825212"/>
<dbReference type="AlphaFoldDB" id="A0A1J4J7J2"/>
<dbReference type="VEuPathDB" id="TrichDB:TRFO_02132"/>
<dbReference type="EMBL" id="MLAK01001259">
    <property type="protein sequence ID" value="OHS95198.1"/>
    <property type="molecule type" value="Genomic_DNA"/>
</dbReference>
<dbReference type="RefSeq" id="XP_068348335.1">
    <property type="nucleotide sequence ID" value="XM_068490508.1"/>
</dbReference>
<proteinExistence type="predicted"/>
<gene>
    <name evidence="1" type="ORF">TRFO_02132</name>
</gene>
<organism evidence="1 2">
    <name type="scientific">Tritrichomonas foetus</name>
    <dbReference type="NCBI Taxonomy" id="1144522"/>
    <lineage>
        <taxon>Eukaryota</taxon>
        <taxon>Metamonada</taxon>
        <taxon>Parabasalia</taxon>
        <taxon>Tritrichomonadida</taxon>
        <taxon>Tritrichomonadidae</taxon>
        <taxon>Tritrichomonas</taxon>
    </lineage>
</organism>
<keyword evidence="2" id="KW-1185">Reference proteome</keyword>
<protein>
    <submittedName>
        <fullName evidence="1">Uncharacterized protein</fullName>
    </submittedName>
</protein>
<name>A0A1J4J7J2_9EUKA</name>
<reference evidence="1" key="1">
    <citation type="submission" date="2016-10" db="EMBL/GenBank/DDBJ databases">
        <authorList>
            <person name="Benchimol M."/>
            <person name="Almeida L.G."/>
            <person name="Vasconcelos A.T."/>
            <person name="Perreira-Neves A."/>
            <person name="Rosa I.A."/>
            <person name="Tasca T."/>
            <person name="Bogo M.R."/>
            <person name="de Souza W."/>
        </authorList>
    </citation>
    <scope>NUCLEOTIDE SEQUENCE [LARGE SCALE GENOMIC DNA]</scope>
    <source>
        <strain evidence="1">K</strain>
    </source>
</reference>
<dbReference type="Proteomes" id="UP000179807">
    <property type="component" value="Unassembled WGS sequence"/>
</dbReference>
<accession>A0A1J4J7J2</accession>